<reference evidence="1" key="2">
    <citation type="submission" date="2021-04" db="EMBL/GenBank/DDBJ databases">
        <authorList>
            <person name="Gilroy R."/>
        </authorList>
    </citation>
    <scope>NUCLEOTIDE SEQUENCE</scope>
    <source>
        <strain evidence="1">ChiSxjej1B13-11774</strain>
    </source>
</reference>
<evidence type="ECO:0000313" key="2">
    <source>
        <dbReference type="Proteomes" id="UP000824048"/>
    </source>
</evidence>
<evidence type="ECO:0000313" key="1">
    <source>
        <dbReference type="EMBL" id="HIZ41385.1"/>
    </source>
</evidence>
<dbReference type="AlphaFoldDB" id="A0A9D2EPX7"/>
<dbReference type="EMBL" id="DXBP01000018">
    <property type="protein sequence ID" value="HIZ41385.1"/>
    <property type="molecule type" value="Genomic_DNA"/>
</dbReference>
<dbReference type="Proteomes" id="UP000824048">
    <property type="component" value="Unassembled WGS sequence"/>
</dbReference>
<proteinExistence type="predicted"/>
<organism evidence="1 2">
    <name type="scientific">Candidatus Gemmiger excrementigallinarum</name>
    <dbReference type="NCBI Taxonomy" id="2838609"/>
    <lineage>
        <taxon>Bacteria</taxon>
        <taxon>Bacillati</taxon>
        <taxon>Bacillota</taxon>
        <taxon>Clostridia</taxon>
        <taxon>Eubacteriales</taxon>
        <taxon>Gemmiger</taxon>
    </lineage>
</organism>
<reference evidence="1" key="1">
    <citation type="journal article" date="2021" name="PeerJ">
        <title>Extensive microbial diversity within the chicken gut microbiome revealed by metagenomics and culture.</title>
        <authorList>
            <person name="Gilroy R."/>
            <person name="Ravi A."/>
            <person name="Getino M."/>
            <person name="Pursley I."/>
            <person name="Horton D.L."/>
            <person name="Alikhan N.F."/>
            <person name="Baker D."/>
            <person name="Gharbi K."/>
            <person name="Hall N."/>
            <person name="Watson M."/>
            <person name="Adriaenssens E.M."/>
            <person name="Foster-Nyarko E."/>
            <person name="Jarju S."/>
            <person name="Secka A."/>
            <person name="Antonio M."/>
            <person name="Oren A."/>
            <person name="Chaudhuri R.R."/>
            <person name="La Ragione R."/>
            <person name="Hildebrand F."/>
            <person name="Pallen M.J."/>
        </authorList>
    </citation>
    <scope>NUCLEOTIDE SEQUENCE</scope>
    <source>
        <strain evidence="1">ChiSxjej1B13-11774</strain>
    </source>
</reference>
<accession>A0A9D2EPX7</accession>
<gene>
    <name evidence="1" type="ORF">H9811_02365</name>
</gene>
<comment type="caution">
    <text evidence="1">The sequence shown here is derived from an EMBL/GenBank/DDBJ whole genome shotgun (WGS) entry which is preliminary data.</text>
</comment>
<sequence>MMSDVKAAGASVRITCLLFQEQKCILGLFVEMWFELVWLLITDIKMGLVNGREEH</sequence>
<name>A0A9D2EPX7_9FIRM</name>
<protein>
    <submittedName>
        <fullName evidence="1">Uncharacterized protein</fullName>
    </submittedName>
</protein>